<evidence type="ECO:0000313" key="2">
    <source>
        <dbReference type="EMBL" id="NUY95103.1"/>
    </source>
</evidence>
<evidence type="ECO:0000313" key="3">
    <source>
        <dbReference type="Proteomes" id="UP000566985"/>
    </source>
</evidence>
<dbReference type="GeneID" id="57343765"/>
<keyword evidence="4" id="KW-1185">Reference proteome</keyword>
<dbReference type="Proteomes" id="UP000566985">
    <property type="component" value="Unassembled WGS sequence"/>
</dbReference>
<proteinExistence type="predicted"/>
<protein>
    <submittedName>
        <fullName evidence="2">Uncharacterized protein</fullName>
    </submittedName>
</protein>
<dbReference type="AlphaFoldDB" id="A0A7Y6TQK5"/>
<accession>A0A7Y6TQK5</accession>
<gene>
    <name evidence="1" type="ORF">AABB92_06135</name>
    <name evidence="2" type="ORF">HU668_01365</name>
</gene>
<reference evidence="2 3" key="1">
    <citation type="submission" date="2020-05" db="EMBL/GenBank/DDBJ databases">
        <title>Whole Genome Sequences of Enterobacteriales Associated with the International Space Station.</title>
        <authorList>
            <person name="Bharadwaj A."/>
            <person name="Daudu R."/>
            <person name="Singh N."/>
            <person name="Wood J."/>
            <person name="Debieu M."/>
            <person name="Mason C."/>
            <person name="Wang C."/>
            <person name="Venkateswaran K."/>
        </authorList>
    </citation>
    <scope>NUCLEOTIDE SEQUENCE [LARGE SCALE GENOMIC DNA]</scope>
    <source>
        <strain evidence="2 3">IF5SW-B1</strain>
    </source>
</reference>
<comment type="caution">
    <text evidence="2">The sequence shown here is derived from an EMBL/GenBank/DDBJ whole genome shotgun (WGS) entry which is preliminary data.</text>
</comment>
<dbReference type="Proteomes" id="UP001468095">
    <property type="component" value="Unassembled WGS sequence"/>
</dbReference>
<reference evidence="1 4" key="2">
    <citation type="submission" date="2024-04" db="EMBL/GenBank/DDBJ databases">
        <authorList>
            <person name="Suleimanova A.D."/>
            <person name="Pudova D.S."/>
            <person name="Shagimardanova E.I."/>
            <person name="Sharipova M.R."/>
        </authorList>
    </citation>
    <scope>NUCLEOTIDE SEQUENCE [LARGE SCALE GENOMIC DNA]</scope>
    <source>
        <strain evidence="1 4">3.1</strain>
    </source>
</reference>
<evidence type="ECO:0000313" key="1">
    <source>
        <dbReference type="EMBL" id="MEL7695244.1"/>
    </source>
</evidence>
<sequence>MARRRELKGISHSLNSSFVSRNNDYNGFWAIGRLKRFAINQGLKSVTFTFPMPASGANFDLINDIEQRYTVMLADLILKQQLPDSWVKNAAIVIDFYTNDNAAQSAECHTSGDPFKCVCQITDDRGGDYSSIIYGRCLPHSPARELRSNRYLG</sequence>
<name>A0A7Y6TQK5_9GAMM</name>
<evidence type="ECO:0000313" key="4">
    <source>
        <dbReference type="Proteomes" id="UP001468095"/>
    </source>
</evidence>
<organism evidence="2 3">
    <name type="scientific">Pantoea brenneri</name>
    <dbReference type="NCBI Taxonomy" id="472694"/>
    <lineage>
        <taxon>Bacteria</taxon>
        <taxon>Pseudomonadati</taxon>
        <taxon>Pseudomonadota</taxon>
        <taxon>Gammaproteobacteria</taxon>
        <taxon>Enterobacterales</taxon>
        <taxon>Erwiniaceae</taxon>
        <taxon>Pantoea</taxon>
    </lineage>
</organism>
<dbReference type="RefSeq" id="WP_152659088.1">
    <property type="nucleotide sequence ID" value="NZ_JABWPE010000001.1"/>
</dbReference>
<dbReference type="EMBL" id="JBCGBG010000001">
    <property type="protein sequence ID" value="MEL7695244.1"/>
    <property type="molecule type" value="Genomic_DNA"/>
</dbReference>
<dbReference type="EMBL" id="JABWPM010000001">
    <property type="protein sequence ID" value="NUY95103.1"/>
    <property type="molecule type" value="Genomic_DNA"/>
</dbReference>